<sequence>MNFMIVDEISKFIINLDYDGIPETAIEKAKICFLDFLGVTNRGFLENSVQIALKSIEEIFSFNITLNNSNNTDNIGNIIYSDNSTNIDNSININNINNNNNTNSINNKKSSIIGDGYSNISISGFINGISAHTLELDDGHRFAQIHPGSVVFPTAIAISEANNIDGKKFLEAVVCGYEVAIVLGMLANPQHRNQGFHTSGTVGTFAAGAVVAKLLDLDLEKTINTLGLCGTQSSGLLESDHKGTMGKHLHIGNAVYSGILSGFLAKNGFTGAESIIDGEEGFLRTMSLEMFKNIDSNSSSDIQDCLNHYLGEHVDESLDEHLDEYLDEYLDKYLYKYLDENLGKFHINDVYLKKYPFCRHLHSSIDTTLNIKGKFDFKVKDIKKITIETYKIASEHDNFNPESKEEIKQSLPYAVAISCFDKVDISDLNCLNFAKDHNLNDIIKIINIKESEEFNKLTPNYRPSKIIIETNNNVYEDYTMLPKGESENPFTKEDILKKFKSLNPNFDLNKLKSIDNIESLNIADFMKLINF</sequence>
<evidence type="ECO:0000313" key="2">
    <source>
        <dbReference type="Proteomes" id="UP000825015"/>
    </source>
</evidence>
<accession>A0ACA8R5P8</accession>
<name>A0ACA8R5P8_METAZ</name>
<protein>
    <submittedName>
        <fullName evidence="1">Uncharacterized protein</fullName>
    </submittedName>
</protein>
<dbReference type="EMBL" id="AP019779">
    <property type="protein sequence ID" value="BBL62733.1"/>
    <property type="molecule type" value="Genomic_DNA"/>
</dbReference>
<keyword evidence="2" id="KW-1185">Reference proteome</keyword>
<organism evidence="1 2">
    <name type="scientific">Methanobrevibacter arboriphilus</name>
    <dbReference type="NCBI Taxonomy" id="39441"/>
    <lineage>
        <taxon>Archaea</taxon>
        <taxon>Methanobacteriati</taxon>
        <taxon>Methanobacteriota</taxon>
        <taxon>Methanomada group</taxon>
        <taxon>Methanobacteria</taxon>
        <taxon>Methanobacteriales</taxon>
        <taxon>Methanobacteriaceae</taxon>
        <taxon>Methanobrevibacter</taxon>
    </lineage>
</organism>
<gene>
    <name evidence="1" type="ORF">MarbSA_17730</name>
</gene>
<evidence type="ECO:0000313" key="1">
    <source>
        <dbReference type="EMBL" id="BBL62733.1"/>
    </source>
</evidence>
<dbReference type="Proteomes" id="UP000825015">
    <property type="component" value="Chromosome"/>
</dbReference>
<proteinExistence type="predicted"/>
<reference evidence="1" key="1">
    <citation type="submission" date="2019-06" db="EMBL/GenBank/DDBJ databases">
        <title>Complete genome sequence of Methanobrevibacter arboriphilus strain SA.</title>
        <authorList>
            <person name="Asakawa S."/>
        </authorList>
    </citation>
    <scope>NUCLEOTIDE SEQUENCE</scope>
    <source>
        <strain evidence="1">SA</strain>
    </source>
</reference>